<feature type="non-terminal residue" evidence="2">
    <location>
        <position position="219"/>
    </location>
</feature>
<evidence type="ECO:0000313" key="2">
    <source>
        <dbReference type="EMBL" id="CAL1536821.1"/>
    </source>
</evidence>
<sequence length="219" mass="24163">LPDIDAVEEKEQADKRRLFPDLDASVETEHAIRISMMTTLDLEASSDQHIALGGNWLVPNEAADEIDKHEEFFARKMRVGETDAFAIEKELTQFLDYLKDENMSVKDMKAIVLTILKLANHESITLPDPCGPTERNPDGRMVYAFEGLSNASLWGDSSNKLPVFESPPQKIGSISDSRKASIASDKRTSQVSEIVKRSLPTAPATVDDSNFPLTDATAA</sequence>
<proteinExistence type="predicted"/>
<name>A0AAV2HV60_LYMST</name>
<keyword evidence="3" id="KW-1185">Reference proteome</keyword>
<feature type="region of interest" description="Disordered" evidence="1">
    <location>
        <begin position="167"/>
        <end position="219"/>
    </location>
</feature>
<feature type="compositionally biased region" description="Basic and acidic residues" evidence="1">
    <location>
        <begin position="176"/>
        <end position="188"/>
    </location>
</feature>
<gene>
    <name evidence="2" type="ORF">GSLYS_00010734001</name>
</gene>
<reference evidence="2 3" key="1">
    <citation type="submission" date="2024-04" db="EMBL/GenBank/DDBJ databases">
        <authorList>
            <consortium name="Genoscope - CEA"/>
            <person name="William W."/>
        </authorList>
    </citation>
    <scope>NUCLEOTIDE SEQUENCE [LARGE SCALE GENOMIC DNA]</scope>
</reference>
<comment type="caution">
    <text evidence="2">The sequence shown here is derived from an EMBL/GenBank/DDBJ whole genome shotgun (WGS) entry which is preliminary data.</text>
</comment>
<dbReference type="EMBL" id="CAXITT010000240">
    <property type="protein sequence ID" value="CAL1536821.1"/>
    <property type="molecule type" value="Genomic_DNA"/>
</dbReference>
<dbReference type="AlphaFoldDB" id="A0AAV2HV60"/>
<dbReference type="Proteomes" id="UP001497497">
    <property type="component" value="Unassembled WGS sequence"/>
</dbReference>
<protein>
    <submittedName>
        <fullName evidence="2">Uncharacterized protein</fullName>
    </submittedName>
</protein>
<evidence type="ECO:0000313" key="3">
    <source>
        <dbReference type="Proteomes" id="UP001497497"/>
    </source>
</evidence>
<feature type="non-terminal residue" evidence="2">
    <location>
        <position position="1"/>
    </location>
</feature>
<organism evidence="2 3">
    <name type="scientific">Lymnaea stagnalis</name>
    <name type="common">Great pond snail</name>
    <name type="synonym">Helix stagnalis</name>
    <dbReference type="NCBI Taxonomy" id="6523"/>
    <lineage>
        <taxon>Eukaryota</taxon>
        <taxon>Metazoa</taxon>
        <taxon>Spiralia</taxon>
        <taxon>Lophotrochozoa</taxon>
        <taxon>Mollusca</taxon>
        <taxon>Gastropoda</taxon>
        <taxon>Heterobranchia</taxon>
        <taxon>Euthyneura</taxon>
        <taxon>Panpulmonata</taxon>
        <taxon>Hygrophila</taxon>
        <taxon>Lymnaeoidea</taxon>
        <taxon>Lymnaeidae</taxon>
        <taxon>Lymnaea</taxon>
    </lineage>
</organism>
<evidence type="ECO:0000256" key="1">
    <source>
        <dbReference type="SAM" id="MobiDB-lite"/>
    </source>
</evidence>
<accession>A0AAV2HV60</accession>